<evidence type="ECO:0000256" key="1">
    <source>
        <dbReference type="SAM" id="MobiDB-lite"/>
    </source>
</evidence>
<dbReference type="InterPro" id="IPR037047">
    <property type="entry name" value="PITH_dom_sf"/>
</dbReference>
<evidence type="ECO:0000259" key="2">
    <source>
        <dbReference type="Pfam" id="PF07727"/>
    </source>
</evidence>
<gene>
    <name evidence="3" type="ORF">SASPL_113571</name>
</gene>
<dbReference type="Pfam" id="PF07727">
    <property type="entry name" value="RVT_2"/>
    <property type="match status" value="1"/>
</dbReference>
<dbReference type="Proteomes" id="UP000298416">
    <property type="component" value="Unassembled WGS sequence"/>
</dbReference>
<proteinExistence type="predicted"/>
<feature type="compositionally biased region" description="Low complexity" evidence="1">
    <location>
        <begin position="125"/>
        <end position="148"/>
    </location>
</feature>
<accession>A0A8X8Y493</accession>
<dbReference type="EMBL" id="PNBA02000005">
    <property type="protein sequence ID" value="KAG6423183.1"/>
    <property type="molecule type" value="Genomic_DNA"/>
</dbReference>
<reference evidence="3" key="1">
    <citation type="submission" date="2018-01" db="EMBL/GenBank/DDBJ databases">
        <authorList>
            <person name="Mao J.F."/>
        </authorList>
    </citation>
    <scope>NUCLEOTIDE SEQUENCE</scope>
    <source>
        <strain evidence="3">Huo1</strain>
        <tissue evidence="3">Leaf</tissue>
    </source>
</reference>
<comment type="caution">
    <text evidence="3">The sequence shown here is derived from an EMBL/GenBank/DDBJ whole genome shotgun (WGS) entry which is preliminary data.</text>
</comment>
<protein>
    <recommendedName>
        <fullName evidence="2">Reverse transcriptase Ty1/copia-type domain-containing protein</fullName>
    </recommendedName>
</protein>
<reference evidence="3" key="2">
    <citation type="submission" date="2020-08" db="EMBL/GenBank/DDBJ databases">
        <title>Plant Genome Project.</title>
        <authorList>
            <person name="Zhang R.-G."/>
        </authorList>
    </citation>
    <scope>NUCLEOTIDE SEQUENCE</scope>
    <source>
        <strain evidence="3">Huo1</strain>
        <tissue evidence="3">Leaf</tissue>
    </source>
</reference>
<keyword evidence="4" id="KW-1185">Reference proteome</keyword>
<feature type="region of interest" description="Disordered" evidence="1">
    <location>
        <begin position="110"/>
        <end position="158"/>
    </location>
</feature>
<dbReference type="Gene3D" id="2.60.120.470">
    <property type="entry name" value="PITH domain"/>
    <property type="match status" value="1"/>
</dbReference>
<organism evidence="3">
    <name type="scientific">Salvia splendens</name>
    <name type="common">Scarlet sage</name>
    <dbReference type="NCBI Taxonomy" id="180675"/>
    <lineage>
        <taxon>Eukaryota</taxon>
        <taxon>Viridiplantae</taxon>
        <taxon>Streptophyta</taxon>
        <taxon>Embryophyta</taxon>
        <taxon>Tracheophyta</taxon>
        <taxon>Spermatophyta</taxon>
        <taxon>Magnoliopsida</taxon>
        <taxon>eudicotyledons</taxon>
        <taxon>Gunneridae</taxon>
        <taxon>Pentapetalae</taxon>
        <taxon>asterids</taxon>
        <taxon>lamiids</taxon>
        <taxon>Lamiales</taxon>
        <taxon>Lamiaceae</taxon>
        <taxon>Nepetoideae</taxon>
        <taxon>Mentheae</taxon>
        <taxon>Salviinae</taxon>
        <taxon>Salvia</taxon>
        <taxon>Salvia subgen. Calosphace</taxon>
        <taxon>core Calosphace</taxon>
    </lineage>
</organism>
<sequence length="336" mass="37281">MATEAASSLQRNQVDLMEFIDWSSVECLNQNSSHSLPNALKQFPDAYVVHLIKPEGVKPEPKELDQFLQYVCVFSQLNQHLSDHPPPPPSPPSFNHSAYPISYTQLLPLPSSPASDAKDNSENTHSSIPSDSSQVPSSSDTSHTTSSTQNQPTHHMTTRSKAGIFKPKIFSLVFSPSMLPRSALEALLIPIWKAAMLTEFLALLKNKTWILTTLPPGKNMIGCTWVFTLKFHLSGAIARHKARLVAQGFSQQPGFDFNETFSPVVKPTTIRLILKVNEMNGVVDHVRVHGAQDMVKAGPLPAYTHQETAMDILNKSEDHKSTWRDIVVRGMIKKKA</sequence>
<evidence type="ECO:0000313" key="3">
    <source>
        <dbReference type="EMBL" id="KAG6423183.1"/>
    </source>
</evidence>
<feature type="domain" description="Reverse transcriptase Ty1/copia-type" evidence="2">
    <location>
        <begin position="206"/>
        <end position="290"/>
    </location>
</feature>
<evidence type="ECO:0000313" key="4">
    <source>
        <dbReference type="Proteomes" id="UP000298416"/>
    </source>
</evidence>
<dbReference type="InterPro" id="IPR013103">
    <property type="entry name" value="RVT_2"/>
</dbReference>
<name>A0A8X8Y493_SALSN</name>
<dbReference type="AlphaFoldDB" id="A0A8X8Y493"/>